<keyword evidence="4" id="KW-1185">Reference proteome</keyword>
<dbReference type="InterPro" id="IPR021961">
    <property type="entry name" value="McrB_DNA-bd"/>
</dbReference>
<dbReference type="InterPro" id="IPR027417">
    <property type="entry name" value="P-loop_NTPase"/>
</dbReference>
<feature type="domain" description="Type IV methyl-directed restriction enzyme EcoKMcrB subunit DNA-binding" evidence="1">
    <location>
        <begin position="96"/>
        <end position="235"/>
    </location>
</feature>
<dbReference type="EMBL" id="ADMC01000007">
    <property type="protein sequence ID" value="EHP50065.1"/>
    <property type="molecule type" value="Genomic_DNA"/>
</dbReference>
<dbReference type="PATRIC" id="fig|742817.3.peg.696"/>
<dbReference type="eggNOG" id="COG1401">
    <property type="taxonomic scope" value="Bacteria"/>
</dbReference>
<dbReference type="Gene3D" id="3.30.920.90">
    <property type="match status" value="1"/>
</dbReference>
<dbReference type="PANTHER" id="PTHR37291:SF1">
    <property type="entry name" value="TYPE IV METHYL-DIRECTED RESTRICTION ENZYME ECOKMCRB SUBUNIT"/>
    <property type="match status" value="1"/>
</dbReference>
<proteinExistence type="predicted"/>
<protein>
    <recommendedName>
        <fullName evidence="5">AAA+ ATPase domain-containing protein</fullName>
    </recommendedName>
</protein>
<dbReference type="SUPFAM" id="SSF52540">
    <property type="entry name" value="P-loop containing nucleoside triphosphate hydrolases"/>
    <property type="match status" value="1"/>
</dbReference>
<dbReference type="AlphaFoldDB" id="H1DEG8"/>
<dbReference type="RefSeq" id="WP_009135802.1">
    <property type="nucleotide sequence ID" value="NZ_JH594596.1"/>
</dbReference>
<dbReference type="STRING" id="742817.HMPREF9449_00654"/>
<dbReference type="GeneID" id="98068285"/>
<evidence type="ECO:0000259" key="1">
    <source>
        <dbReference type="Pfam" id="PF12102"/>
    </source>
</evidence>
<dbReference type="HOGENOM" id="CLU_011498_2_1_10"/>
<accession>H1DEG8</accession>
<evidence type="ECO:0000313" key="3">
    <source>
        <dbReference type="EMBL" id="EHP50065.1"/>
    </source>
</evidence>
<comment type="caution">
    <text evidence="3">The sequence shown here is derived from an EMBL/GenBank/DDBJ whole genome shotgun (WGS) entry which is preliminary data.</text>
</comment>
<organism evidence="3 4">
    <name type="scientific">Odoribacter laneus YIT 12061</name>
    <dbReference type="NCBI Taxonomy" id="742817"/>
    <lineage>
        <taxon>Bacteria</taxon>
        <taxon>Pseudomonadati</taxon>
        <taxon>Bacteroidota</taxon>
        <taxon>Bacteroidia</taxon>
        <taxon>Bacteroidales</taxon>
        <taxon>Odoribacteraceae</taxon>
        <taxon>Odoribacter</taxon>
    </lineage>
</organism>
<dbReference type="PANTHER" id="PTHR37291">
    <property type="entry name" value="5-METHYLCYTOSINE-SPECIFIC RESTRICTION ENZYME B"/>
    <property type="match status" value="1"/>
</dbReference>
<dbReference type="Gene3D" id="3.40.50.300">
    <property type="entry name" value="P-loop containing nucleotide triphosphate hydrolases"/>
    <property type="match status" value="1"/>
</dbReference>
<dbReference type="Proteomes" id="UP000004892">
    <property type="component" value="Unassembled WGS sequence"/>
</dbReference>
<evidence type="ECO:0008006" key="5">
    <source>
        <dbReference type="Google" id="ProtNLM"/>
    </source>
</evidence>
<feature type="domain" description="ScoMcrA-like N-terminal head" evidence="2">
    <location>
        <begin position="6"/>
        <end position="85"/>
    </location>
</feature>
<dbReference type="InterPro" id="IPR058807">
    <property type="entry name" value="ScoMcrA_N"/>
</dbReference>
<dbReference type="InterPro" id="IPR052934">
    <property type="entry name" value="Methyl-DNA_Rec/Restrict_Enz"/>
</dbReference>
<evidence type="ECO:0000259" key="2">
    <source>
        <dbReference type="Pfam" id="PF26345"/>
    </source>
</evidence>
<sequence>MPIPDNITREYILKAIQQINERGIPNHYQSSTYDLIFNGLRYPPKLVFSYANYFGNGVKLSHKEFHGGADTECFSILKSNGFEIVSKEMNLAIDLDHFLKQAQTNDLKTQFYARKYQGLAVEISFGQGAIAQIPWISFLYPGQVTSNGIYPVYLLFKEYNKLILAYCVSETKKPKLNWNLGKEVETVKSYFSKTGVVPQRYGQSYVFKVYDTSTTLDYVSMEDDLRQIIQEYKQLMGATPMEKTESINFSIDVLSRDLQQTGLLFEDRLLNRFVTALLAKPFVILTGLAGAGKTKLAQVFAQWICEKAEQMCIVPVGADWTNREALLGYPNALNEGEYVLPDNGVLNLLIEANKPENAGKPYILILDEMNLSHVERYFADFLSVMESQDRISLHPETEIWKGCKVPGQVGLPANLFIVGTVNIDETTYMFSPKVLDRANVIEFRVTSEEMKRFLEHKTPIDLNNIRGKGAGMGKAFVEMAKNKKWQLKENKNLTDTLLDFFNKLKKVGAEFGYRSASEIYAFVAIANQLIPDWPENEVIDAVIMQKLLPKLHGSQRKLEGALRTLGELCLNEGQDIEDYFVKDKVIEKVKYPLSLDKLVRMYKGVGNNGFVSYAEA</sequence>
<dbReference type="Pfam" id="PF26345">
    <property type="entry name" value="ScoMcrA_N"/>
    <property type="match status" value="1"/>
</dbReference>
<gene>
    <name evidence="3" type="ORF">HMPREF9449_00654</name>
</gene>
<name>H1DEG8_9BACT</name>
<evidence type="ECO:0000313" key="4">
    <source>
        <dbReference type="Proteomes" id="UP000004892"/>
    </source>
</evidence>
<dbReference type="Pfam" id="PF12102">
    <property type="entry name" value="MrcB_N"/>
    <property type="match status" value="1"/>
</dbReference>
<reference evidence="3 4" key="1">
    <citation type="submission" date="2012-01" db="EMBL/GenBank/DDBJ databases">
        <title>The Genome Sequence of Odoribacter laneus YIT 12061.</title>
        <authorList>
            <consortium name="The Broad Institute Genome Sequencing Platform"/>
            <person name="Earl A."/>
            <person name="Ward D."/>
            <person name="Feldgarden M."/>
            <person name="Gevers D."/>
            <person name="Morotomi M."/>
            <person name="Young S.K."/>
            <person name="Zeng Q."/>
            <person name="Gargeya S."/>
            <person name="Fitzgerald M."/>
            <person name="Haas B."/>
            <person name="Abouelleil A."/>
            <person name="Alvarado L."/>
            <person name="Arachchi H.M."/>
            <person name="Berlin A."/>
            <person name="Chapman S.B."/>
            <person name="Gearin G."/>
            <person name="Goldberg J."/>
            <person name="Griggs A."/>
            <person name="Gujja S."/>
            <person name="Hansen M."/>
            <person name="Heiman D."/>
            <person name="Howarth C."/>
            <person name="Larimer J."/>
            <person name="Lui A."/>
            <person name="MacDonald P.J.P."/>
            <person name="McCowen C."/>
            <person name="Montmayeur A."/>
            <person name="Murphy C."/>
            <person name="Neiman D."/>
            <person name="Pearson M."/>
            <person name="Priest M."/>
            <person name="Roberts A."/>
            <person name="Saif S."/>
            <person name="Shea T."/>
            <person name="Sisk P."/>
            <person name="Stolte C."/>
            <person name="Sykes S."/>
            <person name="Wortman J."/>
            <person name="Nusbaum C."/>
            <person name="Birren B."/>
        </authorList>
    </citation>
    <scope>NUCLEOTIDE SEQUENCE [LARGE SCALE GENOMIC DNA]</scope>
    <source>
        <strain evidence="3 4">YIT 12061</strain>
    </source>
</reference>